<keyword evidence="7" id="KW-1185">Reference proteome</keyword>
<evidence type="ECO:0000313" key="6">
    <source>
        <dbReference type="EMBL" id="TXK06429.1"/>
    </source>
</evidence>
<dbReference type="RefSeq" id="WP_147825233.1">
    <property type="nucleotide sequence ID" value="NZ_BAAARG010000001.1"/>
</dbReference>
<name>A0A5C8HL25_9MICO</name>
<comment type="caution">
    <text evidence="5">The sequence shown here is derived from an EMBL/GenBank/DDBJ whole genome shotgun (WGS) entry which is preliminary data.</text>
</comment>
<evidence type="ECO:0000256" key="3">
    <source>
        <dbReference type="SAM" id="MobiDB-lite"/>
    </source>
</evidence>
<dbReference type="PANTHER" id="PTHR10655:SF17">
    <property type="entry name" value="LYSOPHOSPHOLIPASE-LIKE PROTEIN 1"/>
    <property type="match status" value="1"/>
</dbReference>
<accession>A0A5C8HL25</accession>
<dbReference type="InterPro" id="IPR050565">
    <property type="entry name" value="LYPA1-2/EST-like"/>
</dbReference>
<dbReference type="OrthoDB" id="9780848at2"/>
<dbReference type="SUPFAM" id="SSF53474">
    <property type="entry name" value="alpha/beta-Hydrolases"/>
    <property type="match status" value="1"/>
</dbReference>
<feature type="domain" description="Phospholipase/carboxylesterase/thioesterase" evidence="4">
    <location>
        <begin position="23"/>
        <end position="211"/>
    </location>
</feature>
<comment type="similarity">
    <text evidence="1">Belongs to the AB hydrolase superfamily. AB hydrolase 2 family.</text>
</comment>
<dbReference type="Pfam" id="PF02230">
    <property type="entry name" value="Abhydrolase_2"/>
    <property type="match status" value="1"/>
</dbReference>
<gene>
    <name evidence="6" type="ORF">FVP60_05595</name>
    <name evidence="5" type="ORF">FVP60_12950</name>
</gene>
<protein>
    <submittedName>
        <fullName evidence="5">Esterase</fullName>
    </submittedName>
</protein>
<dbReference type="GO" id="GO:0016787">
    <property type="term" value="F:hydrolase activity"/>
    <property type="evidence" value="ECO:0007669"/>
    <property type="project" value="UniProtKB-KW"/>
</dbReference>
<dbReference type="PANTHER" id="PTHR10655">
    <property type="entry name" value="LYSOPHOSPHOLIPASE-RELATED"/>
    <property type="match status" value="1"/>
</dbReference>
<dbReference type="EMBL" id="VRSW01000001">
    <property type="protein sequence ID" value="TXK06429.1"/>
    <property type="molecule type" value="Genomic_DNA"/>
</dbReference>
<dbReference type="Gene3D" id="3.40.50.1820">
    <property type="entry name" value="alpha/beta hydrolase"/>
    <property type="match status" value="1"/>
</dbReference>
<feature type="region of interest" description="Disordered" evidence="3">
    <location>
        <begin position="218"/>
        <end position="258"/>
    </location>
</feature>
<evidence type="ECO:0000313" key="5">
    <source>
        <dbReference type="EMBL" id="TXK02414.1"/>
    </source>
</evidence>
<dbReference type="InterPro" id="IPR003140">
    <property type="entry name" value="PLipase/COase/thioEstase"/>
</dbReference>
<dbReference type="AlphaFoldDB" id="A0A5C8HL25"/>
<keyword evidence="2" id="KW-0378">Hydrolase</keyword>
<sequence length="258" mass="27384">MSNSDPIDVDSVLWSAPADARDGRPVVVLLHGYGSDERDLFSLVPLLPDEFVYVAVRAPLAPPWPAPGYSWYPIEGLNARTGESVTAGAEALLAWLDTQEIGDVGLLGFSQGAAVAIQALRLRPQRFAFAVNLSGYAAGGELPTDAELAARRPPVFWGRGTNDTVIFPQLIEHTTAWLPGVVELSGRVYTGLGHAVSQDEIVDVGVFLRKCLEDLRQPAATDVQSPDGPSADGQSTDGQSTDGQSTDGQSTDGRDEEG</sequence>
<evidence type="ECO:0000256" key="2">
    <source>
        <dbReference type="ARBA" id="ARBA00022801"/>
    </source>
</evidence>
<reference evidence="5 7" key="1">
    <citation type="submission" date="2019-08" db="EMBL/GenBank/DDBJ databases">
        <authorList>
            <person name="Dong K."/>
        </authorList>
    </citation>
    <scope>NUCLEOTIDE SEQUENCE [LARGE SCALE GENOMIC DNA]</scope>
    <source>
        <strain evidence="5 7">M4-8</strain>
    </source>
</reference>
<dbReference type="Proteomes" id="UP000321196">
    <property type="component" value="Unassembled WGS sequence"/>
</dbReference>
<proteinExistence type="inferred from homology"/>
<organism evidence="5 7">
    <name type="scientific">Microbacterium mitrae</name>
    <dbReference type="NCBI Taxonomy" id="664640"/>
    <lineage>
        <taxon>Bacteria</taxon>
        <taxon>Bacillati</taxon>
        <taxon>Actinomycetota</taxon>
        <taxon>Actinomycetes</taxon>
        <taxon>Micrococcales</taxon>
        <taxon>Microbacteriaceae</taxon>
        <taxon>Microbacterium</taxon>
    </lineage>
</organism>
<evidence type="ECO:0000313" key="7">
    <source>
        <dbReference type="Proteomes" id="UP000321196"/>
    </source>
</evidence>
<evidence type="ECO:0000259" key="4">
    <source>
        <dbReference type="Pfam" id="PF02230"/>
    </source>
</evidence>
<evidence type="ECO:0000256" key="1">
    <source>
        <dbReference type="ARBA" id="ARBA00006499"/>
    </source>
</evidence>
<feature type="compositionally biased region" description="Polar residues" evidence="3">
    <location>
        <begin position="232"/>
        <end position="251"/>
    </location>
</feature>
<dbReference type="InterPro" id="IPR029058">
    <property type="entry name" value="AB_hydrolase_fold"/>
</dbReference>
<dbReference type="EMBL" id="VRSW01000009">
    <property type="protein sequence ID" value="TXK02414.1"/>
    <property type="molecule type" value="Genomic_DNA"/>
</dbReference>